<comment type="subcellular location">
    <subcellularLocation>
        <location evidence="1">Cell envelope</location>
    </subcellularLocation>
</comment>
<sequence>MKRQEGLTLIEVILAIALLGIISVSFISVFASQLKNIVDGGHITQDVFDDQGSVEEIIYNTKYKIQHGEDLSDIEQWTSIPNIEVFGQTISMDRIKYQSTHSSNRSFSVYLSSMLAEKEINNTLEVQGVSIGVSSDPNNLVADLTTAPTLTAVHHDNSSQSGYFTNLYRWWRTQPGVDPTTLKFPEDYVLISVSQDTKVLSDLLDNVGANSYVILTVTPVDVNGNRGPSVMSSNTVYVRGAEWRVGAFPWVDMNNNYEFDSGDHQLVKDSVVHSLDAQNPYPNPAEPSVNLDLNEGSLFVPMGVTPVNISEPGNQAIEVTGQERIEWFIERNINLAKDFNVVNGSDINLVSGLGTNGGTIFVHPYVKLDADGNPVIIGGVPELLNSGVTMSTTGNIRFETAGKGSIQLYNRAEMIGNNISLLARGAIGISNSTLRSNNDVTINNSLDTFIQGSRKLSLLETNFEGFTEGSIIALNSPEEVYFKGGSWSSNQKVIIPNGKSIYFEKGSNRVNNFGLLDLGNTASVRFKTSMITDISNQLRIRATKKSNNEFKLIPHNYYRNISYSSAANNIVFDSSNIWKNIGGSNSNVEFSTAVVSGNGRVNDIKYSFDGTDSIKIHPNSTTATDTTRVRVEFRDKYSNREIKGIGFFSYSIDFNGNMTIIVEEEVPIDTYTITFDSNGGTPVSDITTEYGATVTLPLEPTRQGFTFAGWEPSMPAYMPSNNLSTKAIWIPNEYKVTFDTQGGVPAEVVKDVVYGKPYGVVATPMKTGYNFIGWYTAPNGGEQVDLTKNYIIVGDSKLYAQWSIATYTITFDSNGGSNPNPTSLTVTYGGTYGKLPVVTKTGYSFEGWYTSTVGGDSIGENTQVRPSNLTLYARWETLIVPLECTGIQSNGRNDFVLSFNNNLVNIESASWQIYLGLRHNGKQVIYDSFITIEGKYFVEVRDEFNQTLIVNLQLKRRGQSNNYDWIITSQVRN</sequence>
<evidence type="ECO:0000256" key="1">
    <source>
        <dbReference type="ARBA" id="ARBA00004196"/>
    </source>
</evidence>
<evidence type="ECO:0000313" key="4">
    <source>
        <dbReference type="Proteomes" id="UP000181899"/>
    </source>
</evidence>
<dbReference type="AlphaFoldDB" id="A0A1I4XPV7"/>
<reference evidence="3 4" key="1">
    <citation type="submission" date="2016-10" db="EMBL/GenBank/DDBJ databases">
        <authorList>
            <person name="de Groot N.N."/>
        </authorList>
    </citation>
    <scope>NUCLEOTIDE SEQUENCE [LARGE SCALE GENOMIC DNA]</scope>
    <source>
        <strain evidence="3 4">ML2</strain>
    </source>
</reference>
<dbReference type="Pfam" id="PF07963">
    <property type="entry name" value="N_methyl"/>
    <property type="match status" value="1"/>
</dbReference>
<proteinExistence type="predicted"/>
<keyword evidence="2" id="KW-0472">Membrane</keyword>
<dbReference type="Proteomes" id="UP000181899">
    <property type="component" value="Unassembled WGS sequence"/>
</dbReference>
<dbReference type="NCBIfam" id="TIGR02543">
    <property type="entry name" value="List_Bact_rpt"/>
    <property type="match status" value="2"/>
</dbReference>
<dbReference type="EMBL" id="FOVK01000001">
    <property type="protein sequence ID" value="SFN27300.1"/>
    <property type="molecule type" value="Genomic_DNA"/>
</dbReference>
<dbReference type="Gene3D" id="2.60.40.4270">
    <property type="entry name" value="Listeria-Bacteroides repeat domain"/>
    <property type="match status" value="3"/>
</dbReference>
<keyword evidence="2" id="KW-1133">Transmembrane helix</keyword>
<dbReference type="InterPro" id="IPR013378">
    <property type="entry name" value="InlB-like_B-rpt"/>
</dbReference>
<evidence type="ECO:0000256" key="2">
    <source>
        <dbReference type="SAM" id="Phobius"/>
    </source>
</evidence>
<dbReference type="GO" id="GO:0030313">
    <property type="term" value="C:cell envelope"/>
    <property type="evidence" value="ECO:0007669"/>
    <property type="project" value="UniProtKB-SubCell"/>
</dbReference>
<dbReference type="NCBIfam" id="TIGR02532">
    <property type="entry name" value="IV_pilin_GFxxxE"/>
    <property type="match status" value="1"/>
</dbReference>
<dbReference type="InterPro" id="IPR012902">
    <property type="entry name" value="N_methyl_site"/>
</dbReference>
<evidence type="ECO:0000313" key="3">
    <source>
        <dbReference type="EMBL" id="SFN27300.1"/>
    </source>
</evidence>
<keyword evidence="4" id="KW-1185">Reference proteome</keyword>
<gene>
    <name evidence="3" type="ORF">SAMN04488695_10186</name>
</gene>
<dbReference type="InterPro" id="IPR042229">
    <property type="entry name" value="Listeria/Bacterioides_rpt_sf"/>
</dbReference>
<accession>A0A1I4XPV7</accession>
<dbReference type="PROSITE" id="PS00409">
    <property type="entry name" value="PROKAR_NTER_METHYL"/>
    <property type="match status" value="1"/>
</dbReference>
<name>A0A1I4XPV7_9CLOT</name>
<dbReference type="Pfam" id="PF09479">
    <property type="entry name" value="Flg_new"/>
    <property type="match status" value="3"/>
</dbReference>
<organism evidence="3 4">
    <name type="scientific">Proteiniclasticum ruminis</name>
    <dbReference type="NCBI Taxonomy" id="398199"/>
    <lineage>
        <taxon>Bacteria</taxon>
        <taxon>Bacillati</taxon>
        <taxon>Bacillota</taxon>
        <taxon>Clostridia</taxon>
        <taxon>Eubacteriales</taxon>
        <taxon>Clostridiaceae</taxon>
        <taxon>Proteiniclasticum</taxon>
    </lineage>
</organism>
<keyword evidence="2" id="KW-0812">Transmembrane</keyword>
<protein>
    <submittedName>
        <fullName evidence="3">Prepilin-type N-terminal cleavage/methylation domain-containing protein/Listeria/Bacterioides repeat-containing protein</fullName>
    </submittedName>
</protein>
<feature type="transmembrane region" description="Helical" evidence="2">
    <location>
        <begin position="12"/>
        <end position="31"/>
    </location>
</feature>
<dbReference type="RefSeq" id="WP_074908855.1">
    <property type="nucleotide sequence ID" value="NZ_FOVK01000001.1"/>
</dbReference>